<dbReference type="STRING" id="1073574.GOARA_027_00070"/>
<dbReference type="PANTHER" id="PTHR30528">
    <property type="entry name" value="CYTOPLASMIC PROTEIN"/>
    <property type="match status" value="1"/>
</dbReference>
<protein>
    <recommendedName>
        <fullName evidence="3">Winged helix-turn-helix domain-containing protein</fullName>
    </recommendedName>
</protein>
<proteinExistence type="predicted"/>
<dbReference type="Pfam" id="PF06224">
    <property type="entry name" value="AlkZ-like"/>
    <property type="match status" value="1"/>
</dbReference>
<dbReference type="OrthoDB" id="9787207at2"/>
<dbReference type="Proteomes" id="UP000035088">
    <property type="component" value="Unassembled WGS sequence"/>
</dbReference>
<dbReference type="AlphaFoldDB" id="G7GZL9"/>
<dbReference type="InterPro" id="IPR009351">
    <property type="entry name" value="AlkZ-like"/>
</dbReference>
<gene>
    <name evidence="1" type="ORF">GOARA_027_00070</name>
</gene>
<evidence type="ECO:0000313" key="1">
    <source>
        <dbReference type="EMBL" id="GAB09044.1"/>
    </source>
</evidence>
<dbReference type="EMBL" id="BAEE01000027">
    <property type="protein sequence ID" value="GAB09044.1"/>
    <property type="molecule type" value="Genomic_DNA"/>
</dbReference>
<evidence type="ECO:0008006" key="3">
    <source>
        <dbReference type="Google" id="ProtNLM"/>
    </source>
</evidence>
<accession>G7GZL9</accession>
<reference evidence="1 2" key="1">
    <citation type="submission" date="2011-11" db="EMBL/GenBank/DDBJ databases">
        <title>Whole genome shotgun sequence of Gordonia araii NBRC 100433.</title>
        <authorList>
            <person name="Yoshida Y."/>
            <person name="Hosoyama A."/>
            <person name="Tsuchikane K."/>
            <person name="Katsumata H."/>
            <person name="Yamazaki S."/>
            <person name="Fujita N."/>
        </authorList>
    </citation>
    <scope>NUCLEOTIDE SEQUENCE [LARGE SCALE GENOMIC DNA]</scope>
    <source>
        <strain evidence="1 2">NBRC 100433</strain>
    </source>
</reference>
<name>G7GZL9_9ACTN</name>
<sequence>MSSSLSAAEARRVALAAQGFANTPRLRKRRPFDPSLDRLHVLQIDSVNVFARSHYLPVFSRHGQYDPDALDRHLWRSGEFTEYWAHEAAFVPVRDRGLFGWRMAEYRERHRREGRAGALSSTLQRVRAQLADGGPQFVRELEEGPRDNRGPWWDWSETKRAVELLFAWGEVASAGREGFQRRYALAEDVLPAEALVPVARDDAHRLLVERAALSLGVATLADLADYHRLKTADARLVVGELEAEGLLLPVRVAGWTNAAGKPEPAWLHRDARVPGRLAPDALLTPFDPVVWFRPRAERMFDFHYRIEIYTPKEKRKYGYYCLPLMVSGRLAGRIDLKADRSGRALLVQAAWQEERAPARTVEAAVELLAQAAAWQGLGEVRVSGVGNLPLPQRFDAATA</sequence>
<comment type="caution">
    <text evidence="1">The sequence shown here is derived from an EMBL/GenBank/DDBJ whole genome shotgun (WGS) entry which is preliminary data.</text>
</comment>
<evidence type="ECO:0000313" key="2">
    <source>
        <dbReference type="Proteomes" id="UP000035088"/>
    </source>
</evidence>
<organism evidence="1 2">
    <name type="scientific">Gordonia araii NBRC 100433</name>
    <dbReference type="NCBI Taxonomy" id="1073574"/>
    <lineage>
        <taxon>Bacteria</taxon>
        <taxon>Bacillati</taxon>
        <taxon>Actinomycetota</taxon>
        <taxon>Actinomycetes</taxon>
        <taxon>Mycobacteriales</taxon>
        <taxon>Gordoniaceae</taxon>
        <taxon>Gordonia</taxon>
    </lineage>
</organism>
<dbReference type="PANTHER" id="PTHR30528:SF0">
    <property type="entry name" value="CYTOPLASMIC PROTEIN"/>
    <property type="match status" value="1"/>
</dbReference>
<keyword evidence="2" id="KW-1185">Reference proteome</keyword>
<dbReference type="RefSeq" id="WP_007321121.1">
    <property type="nucleotide sequence ID" value="NZ_BAEE01000027.1"/>
</dbReference>